<dbReference type="RefSeq" id="XP_002183103.1">
    <property type="nucleotide sequence ID" value="XM_002183067.1"/>
</dbReference>
<reference evidence="3" key="2">
    <citation type="submission" date="2008-08" db="EMBL/GenBank/DDBJ databases">
        <authorList>
            <consortium name="Diatom Consortium"/>
            <person name="Grigoriev I."/>
            <person name="Grimwood J."/>
            <person name="Kuo A."/>
            <person name="Otillar R.P."/>
            <person name="Salamov A."/>
            <person name="Detter J.C."/>
            <person name="Lindquist E."/>
            <person name="Shapiro H."/>
            <person name="Lucas S."/>
            <person name="Glavina del Rio T."/>
            <person name="Pitluck S."/>
            <person name="Rokhsar D."/>
            <person name="Bowler C."/>
        </authorList>
    </citation>
    <scope>GENOME REANNOTATION</scope>
    <source>
        <strain evidence="3">CCAP 1055/1</strain>
    </source>
</reference>
<dbReference type="HOGENOM" id="CLU_028576_0_0_1"/>
<dbReference type="CDD" id="cd06257">
    <property type="entry name" value="DnaJ"/>
    <property type="match status" value="1"/>
</dbReference>
<organism evidence="2 3">
    <name type="scientific">Phaeodactylum tricornutum (strain CCAP 1055/1)</name>
    <dbReference type="NCBI Taxonomy" id="556484"/>
    <lineage>
        <taxon>Eukaryota</taxon>
        <taxon>Sar</taxon>
        <taxon>Stramenopiles</taxon>
        <taxon>Ochrophyta</taxon>
        <taxon>Bacillariophyta</taxon>
        <taxon>Bacillariophyceae</taxon>
        <taxon>Bacillariophycidae</taxon>
        <taxon>Naviculales</taxon>
        <taxon>Phaeodactylaceae</taxon>
        <taxon>Phaeodactylum</taxon>
    </lineage>
</organism>
<reference evidence="2 3" key="1">
    <citation type="journal article" date="2008" name="Nature">
        <title>The Phaeodactylum genome reveals the evolutionary history of diatom genomes.</title>
        <authorList>
            <person name="Bowler C."/>
            <person name="Allen A.E."/>
            <person name="Badger J.H."/>
            <person name="Grimwood J."/>
            <person name="Jabbari K."/>
            <person name="Kuo A."/>
            <person name="Maheswari U."/>
            <person name="Martens C."/>
            <person name="Maumus F."/>
            <person name="Otillar R.P."/>
            <person name="Rayko E."/>
            <person name="Salamov A."/>
            <person name="Vandepoele K."/>
            <person name="Beszteri B."/>
            <person name="Gruber A."/>
            <person name="Heijde M."/>
            <person name="Katinka M."/>
            <person name="Mock T."/>
            <person name="Valentin K."/>
            <person name="Verret F."/>
            <person name="Berges J.A."/>
            <person name="Brownlee C."/>
            <person name="Cadoret J.P."/>
            <person name="Chiovitti A."/>
            <person name="Choi C.J."/>
            <person name="Coesel S."/>
            <person name="De Martino A."/>
            <person name="Detter J.C."/>
            <person name="Durkin C."/>
            <person name="Falciatore A."/>
            <person name="Fournet J."/>
            <person name="Haruta M."/>
            <person name="Huysman M.J."/>
            <person name="Jenkins B.D."/>
            <person name="Jiroutova K."/>
            <person name="Jorgensen R.E."/>
            <person name="Joubert Y."/>
            <person name="Kaplan A."/>
            <person name="Kroger N."/>
            <person name="Kroth P.G."/>
            <person name="La Roche J."/>
            <person name="Lindquist E."/>
            <person name="Lommer M."/>
            <person name="Martin-Jezequel V."/>
            <person name="Lopez P.J."/>
            <person name="Lucas S."/>
            <person name="Mangogna M."/>
            <person name="McGinnis K."/>
            <person name="Medlin L.K."/>
            <person name="Montsant A."/>
            <person name="Oudot-Le Secq M.P."/>
            <person name="Napoli C."/>
            <person name="Obornik M."/>
            <person name="Parker M.S."/>
            <person name="Petit J.L."/>
            <person name="Porcel B.M."/>
            <person name="Poulsen N."/>
            <person name="Robison M."/>
            <person name="Rychlewski L."/>
            <person name="Rynearson T.A."/>
            <person name="Schmutz J."/>
            <person name="Shapiro H."/>
            <person name="Siaut M."/>
            <person name="Stanley M."/>
            <person name="Sussman M.R."/>
            <person name="Taylor A.R."/>
            <person name="Vardi A."/>
            <person name="von Dassow P."/>
            <person name="Vyverman W."/>
            <person name="Willis A."/>
            <person name="Wyrwicz L.S."/>
            <person name="Rokhsar D.S."/>
            <person name="Weissenbach J."/>
            <person name="Armbrust E.V."/>
            <person name="Green B.R."/>
            <person name="Van de Peer Y."/>
            <person name="Grigoriev I.V."/>
        </authorList>
    </citation>
    <scope>NUCLEOTIDE SEQUENCE [LARGE SCALE GENOMIC DNA]</scope>
    <source>
        <strain evidence="2 3">CCAP 1055/1</strain>
    </source>
</reference>
<evidence type="ECO:0000313" key="2">
    <source>
        <dbReference type="EMBL" id="EEC45321.1"/>
    </source>
</evidence>
<dbReference type="Gene3D" id="1.10.287.110">
    <property type="entry name" value="DnaJ domain"/>
    <property type="match status" value="1"/>
</dbReference>
<dbReference type="PRINTS" id="PR00625">
    <property type="entry name" value="JDOMAIN"/>
</dbReference>
<keyword evidence="3" id="KW-1185">Reference proteome</keyword>
<dbReference type="PROSITE" id="PS50076">
    <property type="entry name" value="DNAJ_2"/>
    <property type="match status" value="1"/>
</dbReference>
<dbReference type="SMART" id="SM00271">
    <property type="entry name" value="DnaJ"/>
    <property type="match status" value="1"/>
</dbReference>
<dbReference type="PROSITE" id="PS00636">
    <property type="entry name" value="DNAJ_1"/>
    <property type="match status" value="1"/>
</dbReference>
<dbReference type="GeneID" id="7194842"/>
<dbReference type="InParanoid" id="B7G7Z2"/>
<name>B7G7Z2_PHATC</name>
<dbReference type="OrthoDB" id="10250354at2759"/>
<dbReference type="InterPro" id="IPR052423">
    <property type="entry name" value="EMIR"/>
</dbReference>
<dbReference type="PANTHER" id="PTHR44094:SF8">
    <property type="entry name" value="DNAJ HEAT SHOCK N-TERMINAL DOMAIN-CONTAINING PROTEIN-RELATED"/>
    <property type="match status" value="1"/>
</dbReference>
<dbReference type="SUPFAM" id="SSF46565">
    <property type="entry name" value="Chaperone J-domain"/>
    <property type="match status" value="1"/>
</dbReference>
<accession>B7G7Z2</accession>
<dbReference type="InterPro" id="IPR036869">
    <property type="entry name" value="J_dom_sf"/>
</dbReference>
<proteinExistence type="predicted"/>
<dbReference type="InterPro" id="IPR001623">
    <property type="entry name" value="DnaJ_domain"/>
</dbReference>
<dbReference type="InterPro" id="IPR026894">
    <property type="entry name" value="DnaJ_X"/>
</dbReference>
<sequence length="329" mass="36249">YYDILEVAPDADASAIKRSYYLLARKYHPDKCPNDEKAANKFKDVAEAYQVLSDPELRAKYNKDGKDGLSADKTSVADGGAPKIDPAVLFAFLFGSDKFTNYVGRLASATSAAVGDSPKISAKDARTLQKRRVTRLAIAMIAKIAPYVDACESSSGSTEALEAEWTTEAKELSEASYGHQLVTTIGQVYNIMAVMYEGSTESGQGLPKMSQWAAGKRAKMNNSKAANKNQMDTMKAGFDMVKLQSQLQQKMANAKSDEEKQEVAKEMEESSVGILLRVLWTTTVVDITSTLHEMCHMIFYDQSVEAKTRKHRATAVKKLGEIWMEIPEP</sequence>
<dbReference type="KEGG" id="pti:PHATRDRAFT_15138"/>
<dbReference type="Pfam" id="PF14308">
    <property type="entry name" value="DnaJ-X"/>
    <property type="match status" value="1"/>
</dbReference>
<dbReference type="PANTHER" id="PTHR44094">
    <property type="entry name" value="DNAJ HEAT SHOCK N-TERMINAL DOMAIN-CONTAINING PROTEIN"/>
    <property type="match status" value="1"/>
</dbReference>
<evidence type="ECO:0000313" key="3">
    <source>
        <dbReference type="Proteomes" id="UP000000759"/>
    </source>
</evidence>
<gene>
    <name evidence="2" type="ORF">PHATRDRAFT_15138</name>
</gene>
<dbReference type="InterPro" id="IPR018253">
    <property type="entry name" value="DnaJ_domain_CS"/>
</dbReference>
<feature type="non-terminal residue" evidence="2">
    <location>
        <position position="1"/>
    </location>
</feature>
<evidence type="ECO:0000259" key="1">
    <source>
        <dbReference type="PROSITE" id="PS50076"/>
    </source>
</evidence>
<dbReference type="eggNOG" id="KOG0691">
    <property type="taxonomic scope" value="Eukaryota"/>
</dbReference>
<feature type="non-terminal residue" evidence="2">
    <location>
        <position position="329"/>
    </location>
</feature>
<feature type="domain" description="J" evidence="1">
    <location>
        <begin position="1"/>
        <end position="65"/>
    </location>
</feature>
<protein>
    <recommendedName>
        <fullName evidence="1">J domain-containing protein</fullName>
    </recommendedName>
</protein>
<dbReference type="Proteomes" id="UP000000759">
    <property type="component" value="Chromosome 18"/>
</dbReference>
<dbReference type="Pfam" id="PF00226">
    <property type="entry name" value="DnaJ"/>
    <property type="match status" value="1"/>
</dbReference>
<dbReference type="AlphaFoldDB" id="B7G7Z2"/>
<dbReference type="EMBL" id="CM000620">
    <property type="protein sequence ID" value="EEC45321.1"/>
    <property type="molecule type" value="Genomic_DNA"/>
</dbReference>
<dbReference type="PaxDb" id="2850-Phatr15138"/>